<evidence type="ECO:0000256" key="1">
    <source>
        <dbReference type="ARBA" id="ARBA00004442"/>
    </source>
</evidence>
<dbReference type="InterPro" id="IPR037066">
    <property type="entry name" value="Plug_dom_sf"/>
</dbReference>
<keyword evidence="8" id="KW-1185">Reference proteome</keyword>
<accession>A0ABT1MGQ3</accession>
<sequence length="925" mass="105547">MKLQIRIILVYFLFCLSFVPGISASPVGKGTLEGIVIDKKTKEPLIGATVFIRGTEHTTATDIDGKYIFKNIGIGIYTIEIRYISYKTIEIENVKIERDKIYTLDLEMEDVSLDLKGVVVMTQRRWNTDLSVLNTVKSSLPVMSGISSQQISKTQDNDASEVLKRIPGITVVNNRFVVVRGLAQRYNGVWLNKASTPSSESDSRAFSFDVLPSSLIDNIMVYKSISPELPADFTGGFIQVSTKNTPIENEITLQYNTAFTVGTTFKNMRLSDGYAADYIGFGAGKRQLSSIPNLKQGSIDEAVEFTKKLNNRWGVRSFTAIPDQKLSFTLQRKFDFGNWKMGNISAVNYSTGYNHYKMQNNRYQSYRDGQSQYDNKYLDEVFRNTTKLGALFNWSFLFGNTKLEFRNFFNQRGSNSLTQREGHDYYSDIAVRYWESLYTGRTTYTSQLSGIHTLKENVNKIDWTVGYAYAGYNEPDRRVVNSKLDESRTENKYYVDDVKRYYQKLHDNSFSASTAYEHKLNVNSNFTPVLKAGIYSEYKDRSFDAQQYQYNLLGSGYSRYTDWEYGTLFSDSNIAADKIYLSDKTEKCDSYTSNNLLSAAYVSATLNYSDKLTANAGVRAEYYHLTLSGYSADGLKPVNIDQNKTDFFPSLNIAYNLNDKNVFRVAYGRSINRPEFREIVPYVYYNFDVFANISGNTDLKDAYIHNVDLRYEFYPAPGETFSVGVFYKKFRNPIEQTYYEAGSGVQYTYHNADRAVCYGAELDIKKNLSFMGLPDLNFVFNGAWIYSKIFFEKGAYERDRPMQGQSPFLINTGLFYQHDKSGWSASLLYNVIGKRIETVGIAKENPNDDIPDVYELPRNLLDLTLSKKIGKRVEIKGGISDILNSKVVFKQFLHLNEGNSKRVVEQLVKSYRPGMQINLGISVKI</sequence>
<reference evidence="7 8" key="1">
    <citation type="submission" date="2022-07" db="EMBL/GenBank/DDBJ databases">
        <title>Fecal culturing of patients with breast cancer.</title>
        <authorList>
            <person name="Teng N.M.Y."/>
            <person name="Kiu R."/>
            <person name="Evans R."/>
            <person name="Baker D.J."/>
            <person name="Zenner C."/>
            <person name="Robinson S.D."/>
            <person name="Hall L.J."/>
        </authorList>
    </citation>
    <scope>NUCLEOTIDE SEQUENCE [LARGE SCALE GENOMIC DNA]</scope>
    <source>
        <strain evidence="7 8">LH1063</strain>
    </source>
</reference>
<evidence type="ECO:0000259" key="5">
    <source>
        <dbReference type="Pfam" id="PF00593"/>
    </source>
</evidence>
<feature type="domain" description="TonB-dependent receptor-like beta-barrel" evidence="5">
    <location>
        <begin position="448"/>
        <end position="879"/>
    </location>
</feature>
<organism evidence="7 8">
    <name type="scientific">Coprobacter tertius</name>
    <dbReference type="NCBI Taxonomy" id="2944915"/>
    <lineage>
        <taxon>Bacteria</taxon>
        <taxon>Pseudomonadati</taxon>
        <taxon>Bacteroidota</taxon>
        <taxon>Bacteroidia</taxon>
        <taxon>Bacteroidales</taxon>
        <taxon>Barnesiellaceae</taxon>
        <taxon>Coprobacter</taxon>
    </lineage>
</organism>
<keyword evidence="2 4" id="KW-0472">Membrane</keyword>
<dbReference type="Pfam" id="PF07715">
    <property type="entry name" value="Plug"/>
    <property type="match status" value="1"/>
</dbReference>
<evidence type="ECO:0000259" key="6">
    <source>
        <dbReference type="Pfam" id="PF07715"/>
    </source>
</evidence>
<evidence type="ECO:0000256" key="2">
    <source>
        <dbReference type="ARBA" id="ARBA00023136"/>
    </source>
</evidence>
<evidence type="ECO:0000256" key="3">
    <source>
        <dbReference type="ARBA" id="ARBA00023237"/>
    </source>
</evidence>
<dbReference type="InterPro" id="IPR036942">
    <property type="entry name" value="Beta-barrel_TonB_sf"/>
</dbReference>
<keyword evidence="3" id="KW-0998">Cell outer membrane</keyword>
<evidence type="ECO:0000256" key="4">
    <source>
        <dbReference type="RuleBase" id="RU003357"/>
    </source>
</evidence>
<dbReference type="Gene3D" id="2.40.170.20">
    <property type="entry name" value="TonB-dependent receptor, beta-barrel domain"/>
    <property type="match status" value="1"/>
</dbReference>
<evidence type="ECO:0000313" key="7">
    <source>
        <dbReference type="EMBL" id="MCP9611824.1"/>
    </source>
</evidence>
<dbReference type="PANTHER" id="PTHR40980:SF5">
    <property type="entry name" value="TONB-DEPENDENT RECEPTOR"/>
    <property type="match status" value="1"/>
</dbReference>
<name>A0ABT1MGQ3_9BACT</name>
<comment type="subcellular location">
    <subcellularLocation>
        <location evidence="1 4">Cell outer membrane</location>
    </subcellularLocation>
</comment>
<dbReference type="SUPFAM" id="SSF56935">
    <property type="entry name" value="Porins"/>
    <property type="match status" value="1"/>
</dbReference>
<dbReference type="Gene3D" id="2.60.40.1120">
    <property type="entry name" value="Carboxypeptidase-like, regulatory domain"/>
    <property type="match status" value="1"/>
</dbReference>
<dbReference type="RefSeq" id="WP_255026869.1">
    <property type="nucleotide sequence ID" value="NZ_JANDHW010000005.1"/>
</dbReference>
<dbReference type="EMBL" id="JANDHW010000005">
    <property type="protein sequence ID" value="MCP9611824.1"/>
    <property type="molecule type" value="Genomic_DNA"/>
</dbReference>
<dbReference type="Proteomes" id="UP001205603">
    <property type="component" value="Unassembled WGS sequence"/>
</dbReference>
<keyword evidence="7" id="KW-0675">Receptor</keyword>
<protein>
    <submittedName>
        <fullName evidence="7">TonB-dependent receptor</fullName>
    </submittedName>
</protein>
<dbReference type="SUPFAM" id="SSF49464">
    <property type="entry name" value="Carboxypeptidase regulatory domain-like"/>
    <property type="match status" value="1"/>
</dbReference>
<dbReference type="Pfam" id="PF13715">
    <property type="entry name" value="CarbopepD_reg_2"/>
    <property type="match status" value="1"/>
</dbReference>
<dbReference type="Gene3D" id="2.170.130.10">
    <property type="entry name" value="TonB-dependent receptor, plug domain"/>
    <property type="match status" value="1"/>
</dbReference>
<evidence type="ECO:0000313" key="8">
    <source>
        <dbReference type="Proteomes" id="UP001205603"/>
    </source>
</evidence>
<gene>
    <name evidence="7" type="ORF">NMU02_06940</name>
</gene>
<dbReference type="Pfam" id="PF00593">
    <property type="entry name" value="TonB_dep_Rec_b-barrel"/>
    <property type="match status" value="1"/>
</dbReference>
<dbReference type="InterPro" id="IPR012910">
    <property type="entry name" value="Plug_dom"/>
</dbReference>
<keyword evidence="4" id="KW-0798">TonB box</keyword>
<dbReference type="InterPro" id="IPR008969">
    <property type="entry name" value="CarboxyPept-like_regulatory"/>
</dbReference>
<proteinExistence type="inferred from homology"/>
<dbReference type="InterPro" id="IPR000531">
    <property type="entry name" value="Beta-barrel_TonB"/>
</dbReference>
<comment type="caution">
    <text evidence="7">The sequence shown here is derived from an EMBL/GenBank/DDBJ whole genome shotgun (WGS) entry which is preliminary data.</text>
</comment>
<feature type="domain" description="TonB-dependent receptor plug" evidence="6">
    <location>
        <begin position="143"/>
        <end position="224"/>
    </location>
</feature>
<comment type="similarity">
    <text evidence="4">Belongs to the TonB-dependent receptor family.</text>
</comment>
<dbReference type="PANTHER" id="PTHR40980">
    <property type="entry name" value="PLUG DOMAIN-CONTAINING PROTEIN"/>
    <property type="match status" value="1"/>
</dbReference>